<name>A0A3S0G3D1_9HYPH</name>
<dbReference type="AlphaFoldDB" id="A0A3S0G3D1"/>
<feature type="transmembrane region" description="Helical" evidence="1">
    <location>
        <begin position="73"/>
        <end position="93"/>
    </location>
</feature>
<dbReference type="EMBL" id="RWKW01000113">
    <property type="protein sequence ID" value="RST82807.1"/>
    <property type="molecule type" value="Genomic_DNA"/>
</dbReference>
<dbReference type="Pfam" id="PF00892">
    <property type="entry name" value="EamA"/>
    <property type="match status" value="1"/>
</dbReference>
<dbReference type="RefSeq" id="WP_126702296.1">
    <property type="nucleotide sequence ID" value="NZ_RWKW01000113.1"/>
</dbReference>
<accession>A0A3S0G3D1</accession>
<organism evidence="3 4">
    <name type="scientific">Aquibium carbonis</name>
    <dbReference type="NCBI Taxonomy" id="2495581"/>
    <lineage>
        <taxon>Bacteria</taxon>
        <taxon>Pseudomonadati</taxon>
        <taxon>Pseudomonadota</taxon>
        <taxon>Alphaproteobacteria</taxon>
        <taxon>Hyphomicrobiales</taxon>
        <taxon>Phyllobacteriaceae</taxon>
        <taxon>Aquibium</taxon>
    </lineage>
</organism>
<dbReference type="InterPro" id="IPR037185">
    <property type="entry name" value="EmrE-like"/>
</dbReference>
<proteinExistence type="predicted"/>
<dbReference type="PANTHER" id="PTHR22911:SF135">
    <property type="entry name" value="BLR4310 PROTEIN"/>
    <property type="match status" value="1"/>
</dbReference>
<dbReference type="OrthoDB" id="7818056at2"/>
<feature type="transmembrane region" description="Helical" evidence="1">
    <location>
        <begin position="41"/>
        <end position="61"/>
    </location>
</feature>
<comment type="caution">
    <text evidence="3">The sequence shown here is derived from an EMBL/GenBank/DDBJ whole genome shotgun (WGS) entry which is preliminary data.</text>
</comment>
<feature type="domain" description="EamA" evidence="2">
    <location>
        <begin position="9"/>
        <end position="140"/>
    </location>
</feature>
<keyword evidence="4" id="KW-1185">Reference proteome</keyword>
<evidence type="ECO:0000256" key="1">
    <source>
        <dbReference type="SAM" id="Phobius"/>
    </source>
</evidence>
<feature type="transmembrane region" description="Helical" evidence="1">
    <location>
        <begin position="241"/>
        <end position="259"/>
    </location>
</feature>
<dbReference type="PANTHER" id="PTHR22911">
    <property type="entry name" value="ACYL-MALONYL CONDENSING ENZYME-RELATED"/>
    <property type="match status" value="1"/>
</dbReference>
<gene>
    <name evidence="3" type="ORF">EJC49_23130</name>
</gene>
<dbReference type="Proteomes" id="UP000278398">
    <property type="component" value="Unassembled WGS sequence"/>
</dbReference>
<evidence type="ECO:0000313" key="4">
    <source>
        <dbReference type="Proteomes" id="UP000278398"/>
    </source>
</evidence>
<evidence type="ECO:0000313" key="3">
    <source>
        <dbReference type="EMBL" id="RST82807.1"/>
    </source>
</evidence>
<keyword evidence="1" id="KW-1133">Transmembrane helix</keyword>
<sequence>MPSLPPALRGPIFMVVATGSYVINDTFMKLATDGLPPYEVLFLRGVAAFLWGAPLLAIMGQARNVRLMADRRVLVRSCLELFAVLCYVVALANMPIADAIALGQVTPLLMLVGAALFFGERIGGRRAGLIALGFLGAIMVAQPTMAGISVFALLALGNAVFSAGRDLWGRSIDASVPGLIVAMSAVVVVIIGAGGAHLSSETWVMPGTRHLLLLAASGFFLVFGHFFIFTAYRSAATSTVAPFYYSFTVWAVISGLVVFGELPNLLAGAGILLVAGSGLAIVISDRRRQRLVATA</sequence>
<dbReference type="InterPro" id="IPR000620">
    <property type="entry name" value="EamA_dom"/>
</dbReference>
<reference evidence="3 4" key="1">
    <citation type="submission" date="2018-12" db="EMBL/GenBank/DDBJ databases">
        <title>Mesorhizobium carbonis sp. nov., isolated from coal mine water.</title>
        <authorList>
            <person name="Xin W."/>
            <person name="Xu Z."/>
            <person name="Xiang F."/>
            <person name="Zhang J."/>
            <person name="Xi L."/>
            <person name="Liu J."/>
        </authorList>
    </citation>
    <scope>NUCLEOTIDE SEQUENCE [LARGE SCALE GENOMIC DNA]</scope>
    <source>
        <strain evidence="3 4">B2.3</strain>
    </source>
</reference>
<dbReference type="GO" id="GO:0016020">
    <property type="term" value="C:membrane"/>
    <property type="evidence" value="ECO:0007669"/>
    <property type="project" value="InterPro"/>
</dbReference>
<feature type="transmembrane region" description="Helical" evidence="1">
    <location>
        <begin position="210"/>
        <end position="229"/>
    </location>
</feature>
<feature type="transmembrane region" description="Helical" evidence="1">
    <location>
        <begin position="99"/>
        <end position="119"/>
    </location>
</feature>
<keyword evidence="1" id="KW-0812">Transmembrane</keyword>
<protein>
    <submittedName>
        <fullName evidence="3">DMT family transporter</fullName>
    </submittedName>
</protein>
<dbReference type="SUPFAM" id="SSF103481">
    <property type="entry name" value="Multidrug resistance efflux transporter EmrE"/>
    <property type="match status" value="2"/>
</dbReference>
<feature type="transmembrane region" description="Helical" evidence="1">
    <location>
        <begin position="176"/>
        <end position="198"/>
    </location>
</feature>
<keyword evidence="1" id="KW-0472">Membrane</keyword>
<evidence type="ECO:0000259" key="2">
    <source>
        <dbReference type="Pfam" id="PF00892"/>
    </source>
</evidence>